<dbReference type="AlphaFoldDB" id="A0A8R7V5J2"/>
<evidence type="ECO:0000313" key="2">
    <source>
        <dbReference type="Proteomes" id="UP000015106"/>
    </source>
</evidence>
<dbReference type="EnsemblPlants" id="TuG1812G0700001702.01.T01">
    <property type="protein sequence ID" value="TuG1812G0700001702.01.T01"/>
    <property type="gene ID" value="TuG1812G0700001702.01"/>
</dbReference>
<dbReference type="PANTHER" id="PTHR33157">
    <property type="entry name" value="AUTONOMOUS TRANSPOSABLE ELEMENT EN-1 MOSAIC PROTEIN-RELATED"/>
    <property type="match status" value="1"/>
</dbReference>
<keyword evidence="2" id="KW-1185">Reference proteome</keyword>
<dbReference type="Gramene" id="TuG1812G0700001702.01.T01">
    <property type="protein sequence ID" value="TuG1812G0700001702.01.T01"/>
    <property type="gene ID" value="TuG1812G0700001702.01"/>
</dbReference>
<reference evidence="2" key="1">
    <citation type="journal article" date="2013" name="Nature">
        <title>Draft genome of the wheat A-genome progenitor Triticum urartu.</title>
        <authorList>
            <person name="Ling H.Q."/>
            <person name="Zhao S."/>
            <person name="Liu D."/>
            <person name="Wang J."/>
            <person name="Sun H."/>
            <person name="Zhang C."/>
            <person name="Fan H."/>
            <person name="Li D."/>
            <person name="Dong L."/>
            <person name="Tao Y."/>
            <person name="Gao C."/>
            <person name="Wu H."/>
            <person name="Li Y."/>
            <person name="Cui Y."/>
            <person name="Guo X."/>
            <person name="Zheng S."/>
            <person name="Wang B."/>
            <person name="Yu K."/>
            <person name="Liang Q."/>
            <person name="Yang W."/>
            <person name="Lou X."/>
            <person name="Chen J."/>
            <person name="Feng M."/>
            <person name="Jian J."/>
            <person name="Zhang X."/>
            <person name="Luo G."/>
            <person name="Jiang Y."/>
            <person name="Liu J."/>
            <person name="Wang Z."/>
            <person name="Sha Y."/>
            <person name="Zhang B."/>
            <person name="Wu H."/>
            <person name="Tang D."/>
            <person name="Shen Q."/>
            <person name="Xue P."/>
            <person name="Zou S."/>
            <person name="Wang X."/>
            <person name="Liu X."/>
            <person name="Wang F."/>
            <person name="Yang Y."/>
            <person name="An X."/>
            <person name="Dong Z."/>
            <person name="Zhang K."/>
            <person name="Zhang X."/>
            <person name="Luo M.C."/>
            <person name="Dvorak J."/>
            <person name="Tong Y."/>
            <person name="Wang J."/>
            <person name="Yang H."/>
            <person name="Li Z."/>
            <person name="Wang D."/>
            <person name="Zhang A."/>
            <person name="Wang J."/>
        </authorList>
    </citation>
    <scope>NUCLEOTIDE SEQUENCE</scope>
    <source>
        <strain evidence="2">cv. G1812</strain>
    </source>
</reference>
<evidence type="ECO:0000313" key="1">
    <source>
        <dbReference type="EnsemblPlants" id="TuG1812G0700001702.01.T01"/>
    </source>
</evidence>
<reference evidence="1" key="3">
    <citation type="submission" date="2022-06" db="UniProtKB">
        <authorList>
            <consortium name="EnsemblPlants"/>
        </authorList>
    </citation>
    <scope>IDENTIFICATION</scope>
</reference>
<name>A0A8R7V5J2_TRIUA</name>
<reference evidence="1" key="2">
    <citation type="submission" date="2018-03" db="EMBL/GenBank/DDBJ databases">
        <title>The Triticum urartu genome reveals the dynamic nature of wheat genome evolution.</title>
        <authorList>
            <person name="Ling H."/>
            <person name="Ma B."/>
            <person name="Shi X."/>
            <person name="Liu H."/>
            <person name="Dong L."/>
            <person name="Sun H."/>
            <person name="Cao Y."/>
            <person name="Gao Q."/>
            <person name="Zheng S."/>
            <person name="Li Y."/>
            <person name="Yu Y."/>
            <person name="Du H."/>
            <person name="Qi M."/>
            <person name="Li Y."/>
            <person name="Yu H."/>
            <person name="Cui Y."/>
            <person name="Wang N."/>
            <person name="Chen C."/>
            <person name="Wu H."/>
            <person name="Zhao Y."/>
            <person name="Zhang J."/>
            <person name="Li Y."/>
            <person name="Zhou W."/>
            <person name="Zhang B."/>
            <person name="Hu W."/>
            <person name="Eijk M."/>
            <person name="Tang J."/>
            <person name="Witsenboer H."/>
            <person name="Zhao S."/>
            <person name="Li Z."/>
            <person name="Zhang A."/>
            <person name="Wang D."/>
            <person name="Liang C."/>
        </authorList>
    </citation>
    <scope>NUCLEOTIDE SEQUENCE [LARGE SCALE GENOMIC DNA]</scope>
    <source>
        <strain evidence="1">cv. G1812</strain>
    </source>
</reference>
<proteinExistence type="predicted"/>
<protein>
    <submittedName>
        <fullName evidence="1">Uncharacterized protein</fullName>
    </submittedName>
</protein>
<dbReference type="Proteomes" id="UP000015106">
    <property type="component" value="Chromosome 7"/>
</dbReference>
<dbReference type="PANTHER" id="PTHR33157:SF8">
    <property type="entry name" value="OS11G0485000 PROTEIN"/>
    <property type="match status" value="1"/>
</dbReference>
<organism evidence="1 2">
    <name type="scientific">Triticum urartu</name>
    <name type="common">Red wild einkorn</name>
    <name type="synonym">Crithodium urartu</name>
    <dbReference type="NCBI Taxonomy" id="4572"/>
    <lineage>
        <taxon>Eukaryota</taxon>
        <taxon>Viridiplantae</taxon>
        <taxon>Streptophyta</taxon>
        <taxon>Embryophyta</taxon>
        <taxon>Tracheophyta</taxon>
        <taxon>Spermatophyta</taxon>
        <taxon>Magnoliopsida</taxon>
        <taxon>Liliopsida</taxon>
        <taxon>Poales</taxon>
        <taxon>Poaceae</taxon>
        <taxon>BOP clade</taxon>
        <taxon>Pooideae</taxon>
        <taxon>Triticodae</taxon>
        <taxon>Triticeae</taxon>
        <taxon>Triticinae</taxon>
        <taxon>Triticum</taxon>
    </lineage>
</organism>
<sequence length="288" mass="31729">MTIGRKASRLAVALKPAPVARNTTAADGTYDGYIRGVSDLPPAIPNNEDRPIIRPIGKTHWKDIPVVRKGRRPSSVLTCLLKSNHPGILDYDGAKVVATEWEHYHAVKDTNGHSVADKIEDAFWLRYKYEDAYSEKVRATGTSSAALKRRRAEEIEDVRQKESEKTRKAEAYANNVLSWGVGMYEHCNEVQKFLQTLATKQGVPIGEIPLPPVPPPFRSLSPPGFPQRSTIQILENSKESPALCAQQETNPSSINEHVTAASVPAVDYEGMFGGFFSQSGTGALSLRY</sequence>
<dbReference type="InterPro" id="IPR039266">
    <property type="entry name" value="EN-1/SPM"/>
</dbReference>
<dbReference type="GO" id="GO:0032196">
    <property type="term" value="P:transposition"/>
    <property type="evidence" value="ECO:0007669"/>
    <property type="project" value="InterPro"/>
</dbReference>
<accession>A0A8R7V5J2</accession>